<reference evidence="16 17" key="1">
    <citation type="submission" date="2023-04" db="EMBL/GenBank/DDBJ databases">
        <title>Taxonomic identification of the Arctic strain Aequorivita sp. nov. and transcriptomic analysis in response to temperature stress.</title>
        <authorList>
            <person name="Liu W."/>
            <person name="Cong B."/>
            <person name="Lin J."/>
        </authorList>
    </citation>
    <scope>NUCLEOTIDE SEQUENCE [LARGE SCALE GENOMIC DNA]</scope>
    <source>
        <strain evidence="16 17">Ant34-E75</strain>
    </source>
</reference>
<keyword evidence="17" id="KW-1185">Reference proteome</keyword>
<dbReference type="InterPro" id="IPR036097">
    <property type="entry name" value="HisK_dim/P_sf"/>
</dbReference>
<keyword evidence="10" id="KW-0902">Two-component regulatory system</keyword>
<evidence type="ECO:0000259" key="14">
    <source>
        <dbReference type="PROSITE" id="PS50110"/>
    </source>
</evidence>
<organism evidence="16 17">
    <name type="scientific">Aequorivita marisscotiae</name>
    <dbReference type="NCBI Taxonomy" id="3040348"/>
    <lineage>
        <taxon>Bacteria</taxon>
        <taxon>Pseudomonadati</taxon>
        <taxon>Bacteroidota</taxon>
        <taxon>Flavobacteriia</taxon>
        <taxon>Flavobacteriales</taxon>
        <taxon>Flavobacteriaceae</taxon>
        <taxon>Aequorivita</taxon>
    </lineage>
</organism>
<dbReference type="PROSITE" id="PS50109">
    <property type="entry name" value="HIS_KIN"/>
    <property type="match status" value="1"/>
</dbReference>
<dbReference type="SUPFAM" id="SSF47226">
    <property type="entry name" value="Histidine-containing phosphotransfer domain, HPT domain"/>
    <property type="match status" value="1"/>
</dbReference>
<dbReference type="CDD" id="cd17546">
    <property type="entry name" value="REC_hyHK_CKI1_RcsC-like"/>
    <property type="match status" value="1"/>
</dbReference>
<dbReference type="EC" id="2.7.13.3" evidence="3"/>
<evidence type="ECO:0000256" key="7">
    <source>
        <dbReference type="ARBA" id="ARBA00022741"/>
    </source>
</evidence>
<sequence>MDKNYNSLKQTDSIRLKAALDLYENAPCGSVVFRNDGLIIAMNNTLAHWLGFKKDEIVNVRTLPSFFKVGGKIYFETHFFPLIKMQGFIHEVYFDMLRKDKSNFHALINVREIPAKESNEATFQATILDVSDRREYEKQLLEAKRKAEADSKAKADFLATISHEIRTPLNAILGIGNLLHNTPLNENQKEYARLLLGSSEHLLSLVNNLLDLSKIEAKKLELEYVSFNLNELITILKQIYSVKASEKGVELRLELSEDVPQNIIGDPVKLNQILTNLIGNAIKFTKKGAITVAISVIQKVKKQVTLKFEVTDTGIGIPEEKLETIFQEFSQASYDVSVEYGGTGLGLTISKKLLELQGSQLHVSSKLNKGSTFSFELNYKIDKKKVNKTAQLLNKKDDVSFDDYKVLIVDDNHVNIFITAQYLDQWRISYVTAKSGTEALSILKKESVDIVLLDLQMPKMNGYQTAEKIRALKLSKKPVIVAYSATTKGEVQNELIKAGIDDHLPKPFQPTELFDLLKMYKTLKQTKGKKKRKSLMKTATLSKKYAKELKPVDNTTIEESFSLERYQKMANNNPKYLRKFIKSSLKAIKDYEGEFKTALKNKDVSGLESLIHQSTMTLYYIKAEKLTSLMKKCKDLIATNDSDTNLKLAIDDCKKEFAIIFEGLKKAKNK</sequence>
<dbReference type="CDD" id="cd16922">
    <property type="entry name" value="HATPase_EvgS-ArcB-TorS-like"/>
    <property type="match status" value="1"/>
</dbReference>
<dbReference type="PANTHER" id="PTHR45339:SF1">
    <property type="entry name" value="HYBRID SIGNAL TRANSDUCTION HISTIDINE KINASE J"/>
    <property type="match status" value="1"/>
</dbReference>
<dbReference type="CDD" id="cd00082">
    <property type="entry name" value="HisKA"/>
    <property type="match status" value="1"/>
</dbReference>
<evidence type="ECO:0000256" key="8">
    <source>
        <dbReference type="ARBA" id="ARBA00022840"/>
    </source>
</evidence>
<dbReference type="Gene3D" id="3.30.450.20">
    <property type="entry name" value="PAS domain"/>
    <property type="match status" value="1"/>
</dbReference>
<evidence type="ECO:0000256" key="4">
    <source>
        <dbReference type="ARBA" id="ARBA00022475"/>
    </source>
</evidence>
<evidence type="ECO:0000256" key="11">
    <source>
        <dbReference type="ARBA" id="ARBA00023136"/>
    </source>
</evidence>
<keyword evidence="5 12" id="KW-0597">Phosphoprotein</keyword>
<dbReference type="InterPro" id="IPR011006">
    <property type="entry name" value="CheY-like_superfamily"/>
</dbReference>
<evidence type="ECO:0000256" key="2">
    <source>
        <dbReference type="ARBA" id="ARBA00004651"/>
    </source>
</evidence>
<dbReference type="InterPro" id="IPR036641">
    <property type="entry name" value="HPT_dom_sf"/>
</dbReference>
<evidence type="ECO:0000259" key="13">
    <source>
        <dbReference type="PROSITE" id="PS50109"/>
    </source>
</evidence>
<evidence type="ECO:0000256" key="5">
    <source>
        <dbReference type="ARBA" id="ARBA00022553"/>
    </source>
</evidence>
<feature type="modified residue" description="4-aspartylphosphate" evidence="12">
    <location>
        <position position="454"/>
    </location>
</feature>
<dbReference type="PRINTS" id="PR00344">
    <property type="entry name" value="BCTRLSENSOR"/>
</dbReference>
<feature type="domain" description="Response regulatory" evidence="14">
    <location>
        <begin position="405"/>
        <end position="521"/>
    </location>
</feature>
<evidence type="ECO:0000256" key="1">
    <source>
        <dbReference type="ARBA" id="ARBA00000085"/>
    </source>
</evidence>
<keyword evidence="7" id="KW-0547">Nucleotide-binding</keyword>
<dbReference type="PROSITE" id="PS50110">
    <property type="entry name" value="RESPONSE_REGULATORY"/>
    <property type="match status" value="1"/>
</dbReference>
<dbReference type="Gene3D" id="1.10.287.130">
    <property type="match status" value="1"/>
</dbReference>
<keyword evidence="11" id="KW-0472">Membrane</keyword>
<evidence type="ECO:0000313" key="17">
    <source>
        <dbReference type="Proteomes" id="UP001238523"/>
    </source>
</evidence>
<feature type="domain" description="PAC" evidence="15">
    <location>
        <begin position="90"/>
        <end position="142"/>
    </location>
</feature>
<dbReference type="SMART" id="SM00387">
    <property type="entry name" value="HATPase_c"/>
    <property type="match status" value="1"/>
</dbReference>
<evidence type="ECO:0000256" key="10">
    <source>
        <dbReference type="ARBA" id="ARBA00023012"/>
    </source>
</evidence>
<dbReference type="PANTHER" id="PTHR45339">
    <property type="entry name" value="HYBRID SIGNAL TRANSDUCTION HISTIDINE KINASE J"/>
    <property type="match status" value="1"/>
</dbReference>
<keyword evidence="6" id="KW-0812">Transmembrane</keyword>
<evidence type="ECO:0000259" key="15">
    <source>
        <dbReference type="PROSITE" id="PS50113"/>
    </source>
</evidence>
<dbReference type="SUPFAM" id="SSF55785">
    <property type="entry name" value="PYP-like sensor domain (PAS domain)"/>
    <property type="match status" value="1"/>
</dbReference>
<protein>
    <recommendedName>
        <fullName evidence="3">histidine kinase</fullName>
        <ecNumber evidence="3">2.7.13.3</ecNumber>
    </recommendedName>
</protein>
<dbReference type="NCBIfam" id="TIGR00229">
    <property type="entry name" value="sensory_box"/>
    <property type="match status" value="1"/>
</dbReference>
<evidence type="ECO:0000256" key="6">
    <source>
        <dbReference type="ARBA" id="ARBA00022692"/>
    </source>
</evidence>
<comment type="catalytic activity">
    <reaction evidence="1">
        <text>ATP + protein L-histidine = ADP + protein N-phospho-L-histidine.</text>
        <dbReference type="EC" id="2.7.13.3"/>
    </reaction>
</comment>
<dbReference type="InterPro" id="IPR004358">
    <property type="entry name" value="Sig_transdc_His_kin-like_C"/>
</dbReference>
<dbReference type="InterPro" id="IPR003661">
    <property type="entry name" value="HisK_dim/P_dom"/>
</dbReference>
<dbReference type="SUPFAM" id="SSF52172">
    <property type="entry name" value="CheY-like"/>
    <property type="match status" value="1"/>
</dbReference>
<name>A0ABY8KVC5_9FLAO</name>
<dbReference type="PROSITE" id="PS50113">
    <property type="entry name" value="PAC"/>
    <property type="match status" value="1"/>
</dbReference>
<dbReference type="SUPFAM" id="SSF47384">
    <property type="entry name" value="Homodimeric domain of signal transducing histidine kinase"/>
    <property type="match status" value="1"/>
</dbReference>
<dbReference type="SUPFAM" id="SSF55874">
    <property type="entry name" value="ATPase domain of HSP90 chaperone/DNA topoisomerase II/histidine kinase"/>
    <property type="match status" value="1"/>
</dbReference>
<comment type="subcellular location">
    <subcellularLocation>
        <location evidence="2">Cell membrane</location>
        <topology evidence="2">Multi-pass membrane protein</topology>
    </subcellularLocation>
</comment>
<evidence type="ECO:0000256" key="3">
    <source>
        <dbReference type="ARBA" id="ARBA00012438"/>
    </source>
</evidence>
<dbReference type="InterPro" id="IPR035965">
    <property type="entry name" value="PAS-like_dom_sf"/>
</dbReference>
<feature type="domain" description="Histidine kinase" evidence="13">
    <location>
        <begin position="160"/>
        <end position="381"/>
    </location>
</feature>
<accession>A0ABY8KVC5</accession>
<dbReference type="InterPro" id="IPR001789">
    <property type="entry name" value="Sig_transdc_resp-reg_receiver"/>
</dbReference>
<keyword evidence="8 16" id="KW-0067">ATP-binding</keyword>
<dbReference type="InterPro" id="IPR003594">
    <property type="entry name" value="HATPase_dom"/>
</dbReference>
<gene>
    <name evidence="16" type="ORF">QCQ61_13050</name>
</gene>
<proteinExistence type="predicted"/>
<evidence type="ECO:0000256" key="12">
    <source>
        <dbReference type="PROSITE-ProRule" id="PRU00169"/>
    </source>
</evidence>
<dbReference type="Gene3D" id="3.30.565.10">
    <property type="entry name" value="Histidine kinase-like ATPase, C-terminal domain"/>
    <property type="match status" value="1"/>
</dbReference>
<dbReference type="RefSeq" id="WP_279448090.1">
    <property type="nucleotide sequence ID" value="NZ_CP122379.1"/>
</dbReference>
<dbReference type="SMART" id="SM00448">
    <property type="entry name" value="REC"/>
    <property type="match status" value="1"/>
</dbReference>
<dbReference type="InterPro" id="IPR005467">
    <property type="entry name" value="His_kinase_dom"/>
</dbReference>
<evidence type="ECO:0000256" key="9">
    <source>
        <dbReference type="ARBA" id="ARBA00022989"/>
    </source>
</evidence>
<dbReference type="EMBL" id="CP122379">
    <property type="protein sequence ID" value="WGF92125.1"/>
    <property type="molecule type" value="Genomic_DNA"/>
</dbReference>
<dbReference type="InterPro" id="IPR036890">
    <property type="entry name" value="HATPase_C_sf"/>
</dbReference>
<keyword evidence="4" id="KW-1003">Cell membrane</keyword>
<dbReference type="Proteomes" id="UP001238523">
    <property type="component" value="Chromosome"/>
</dbReference>
<dbReference type="Gene3D" id="3.40.50.2300">
    <property type="match status" value="1"/>
</dbReference>
<dbReference type="Pfam" id="PF00512">
    <property type="entry name" value="HisKA"/>
    <property type="match status" value="1"/>
</dbReference>
<dbReference type="SMART" id="SM00388">
    <property type="entry name" value="HisKA"/>
    <property type="match status" value="1"/>
</dbReference>
<dbReference type="InterPro" id="IPR000014">
    <property type="entry name" value="PAS"/>
</dbReference>
<dbReference type="GO" id="GO:0005524">
    <property type="term" value="F:ATP binding"/>
    <property type="evidence" value="ECO:0007669"/>
    <property type="project" value="UniProtKB-KW"/>
</dbReference>
<dbReference type="Pfam" id="PF00072">
    <property type="entry name" value="Response_reg"/>
    <property type="match status" value="1"/>
</dbReference>
<dbReference type="Gene3D" id="1.20.120.160">
    <property type="entry name" value="HPT domain"/>
    <property type="match status" value="1"/>
</dbReference>
<evidence type="ECO:0000313" key="16">
    <source>
        <dbReference type="EMBL" id="WGF92125.1"/>
    </source>
</evidence>
<dbReference type="Pfam" id="PF02518">
    <property type="entry name" value="HATPase_c"/>
    <property type="match status" value="1"/>
</dbReference>
<dbReference type="InterPro" id="IPR000700">
    <property type="entry name" value="PAS-assoc_C"/>
</dbReference>
<keyword evidence="9" id="KW-1133">Transmembrane helix</keyword>